<sequence>MRRLKRQLLFSFAGARRPNRDESIRNEIIDQCLASRKKCRFLECDDQSQRCHKADNLMKLFQSSIFCLQPPGDSYPRRSIFDSILAGCIPVFFHPGSAYVQYIWHFPKDYTHYSVLIPASAVKSGDANIEKLLQMRDEVVKLIPNMIYADPASKLETIEDAFDLTVKGVVDRVEAIRKQKKDGKEANSQNKSLGSISRLGNWEAMNGILSSPKNLGNTAHESGKQ</sequence>
<comment type="caution">
    <text evidence="7">The sequence shown here is derived from an EMBL/GenBank/DDBJ whole genome shotgun (WGS) entry which is preliminary data.</text>
</comment>
<keyword evidence="8" id="KW-1185">Reference proteome</keyword>
<dbReference type="Pfam" id="PF03016">
    <property type="entry name" value="Exostosin_GT47"/>
    <property type="match status" value="1"/>
</dbReference>
<accession>A0A6A3CXA6</accession>
<gene>
    <name evidence="7" type="ORF">F3Y22_tig00001644pilonHSYRG00388</name>
</gene>
<dbReference type="EMBL" id="VEPZ02000127">
    <property type="protein sequence ID" value="KAE8733034.1"/>
    <property type="molecule type" value="Genomic_DNA"/>
</dbReference>
<evidence type="ECO:0000259" key="6">
    <source>
        <dbReference type="Pfam" id="PF03016"/>
    </source>
</evidence>
<name>A0A6A3CXA6_HIBSY</name>
<proteinExistence type="inferred from homology"/>
<keyword evidence="5" id="KW-0333">Golgi apparatus</keyword>
<dbReference type="PANTHER" id="PTHR11062">
    <property type="entry name" value="EXOSTOSIN HEPARAN SULFATE GLYCOSYLTRANSFERASE -RELATED"/>
    <property type="match status" value="1"/>
</dbReference>
<comment type="similarity">
    <text evidence="2">Belongs to the glycosyltransferase 47 family.</text>
</comment>
<dbReference type="GO" id="GO:0016757">
    <property type="term" value="F:glycosyltransferase activity"/>
    <property type="evidence" value="ECO:0007669"/>
    <property type="project" value="UniProtKB-KW"/>
</dbReference>
<organism evidence="7 8">
    <name type="scientific">Hibiscus syriacus</name>
    <name type="common">Rose of Sharon</name>
    <dbReference type="NCBI Taxonomy" id="106335"/>
    <lineage>
        <taxon>Eukaryota</taxon>
        <taxon>Viridiplantae</taxon>
        <taxon>Streptophyta</taxon>
        <taxon>Embryophyta</taxon>
        <taxon>Tracheophyta</taxon>
        <taxon>Spermatophyta</taxon>
        <taxon>Magnoliopsida</taxon>
        <taxon>eudicotyledons</taxon>
        <taxon>Gunneridae</taxon>
        <taxon>Pentapetalae</taxon>
        <taxon>rosids</taxon>
        <taxon>malvids</taxon>
        <taxon>Malvales</taxon>
        <taxon>Malvaceae</taxon>
        <taxon>Malvoideae</taxon>
        <taxon>Hibiscus</taxon>
    </lineage>
</organism>
<dbReference type="InterPro" id="IPR004263">
    <property type="entry name" value="Exostosin"/>
</dbReference>
<evidence type="ECO:0000256" key="3">
    <source>
        <dbReference type="ARBA" id="ARBA00022676"/>
    </source>
</evidence>
<evidence type="ECO:0000313" key="8">
    <source>
        <dbReference type="Proteomes" id="UP000436088"/>
    </source>
</evidence>
<evidence type="ECO:0000256" key="2">
    <source>
        <dbReference type="ARBA" id="ARBA00010271"/>
    </source>
</evidence>
<keyword evidence="4" id="KW-0735">Signal-anchor</keyword>
<evidence type="ECO:0000313" key="7">
    <source>
        <dbReference type="EMBL" id="KAE8733034.1"/>
    </source>
</evidence>
<evidence type="ECO:0000256" key="1">
    <source>
        <dbReference type="ARBA" id="ARBA00004323"/>
    </source>
</evidence>
<dbReference type="GO" id="GO:0000139">
    <property type="term" value="C:Golgi membrane"/>
    <property type="evidence" value="ECO:0007669"/>
    <property type="project" value="UniProtKB-SubCell"/>
</dbReference>
<feature type="domain" description="Exostosin GT47" evidence="6">
    <location>
        <begin position="3"/>
        <end position="124"/>
    </location>
</feature>
<dbReference type="Proteomes" id="UP000436088">
    <property type="component" value="Unassembled WGS sequence"/>
</dbReference>
<dbReference type="AlphaFoldDB" id="A0A6A3CXA6"/>
<keyword evidence="4" id="KW-0812">Transmembrane</keyword>
<keyword evidence="3" id="KW-0328">Glycosyltransferase</keyword>
<reference evidence="7" key="1">
    <citation type="submission" date="2019-09" db="EMBL/GenBank/DDBJ databases">
        <title>Draft genome information of white flower Hibiscus syriacus.</title>
        <authorList>
            <person name="Kim Y.-M."/>
        </authorList>
    </citation>
    <scope>NUCLEOTIDE SEQUENCE [LARGE SCALE GENOMIC DNA]</scope>
    <source>
        <strain evidence="7">YM2019G1</strain>
    </source>
</reference>
<protein>
    <submittedName>
        <fullName evidence="7">Xyloglucan galactosyltransferase KATAMARI1-like protein</fullName>
    </submittedName>
</protein>
<comment type="subcellular location">
    <subcellularLocation>
        <location evidence="1">Golgi apparatus membrane</location>
        <topology evidence="1">Single-pass type II membrane protein</topology>
    </subcellularLocation>
</comment>
<evidence type="ECO:0000256" key="4">
    <source>
        <dbReference type="ARBA" id="ARBA00022968"/>
    </source>
</evidence>
<keyword evidence="3" id="KW-0808">Transferase</keyword>
<dbReference type="InterPro" id="IPR040911">
    <property type="entry name" value="Exostosin_GT47"/>
</dbReference>
<dbReference type="PANTHER" id="PTHR11062:SF282">
    <property type="entry name" value="XYLOGLUCAN GALACTOSYLTRANSFERASE GT11-RELATED"/>
    <property type="match status" value="1"/>
</dbReference>
<evidence type="ECO:0000256" key="5">
    <source>
        <dbReference type="ARBA" id="ARBA00023034"/>
    </source>
</evidence>